<feature type="transmembrane region" description="Helical" evidence="1">
    <location>
        <begin position="179"/>
        <end position="201"/>
    </location>
</feature>
<comment type="caution">
    <text evidence="2">The sequence shown here is derived from an EMBL/GenBank/DDBJ whole genome shotgun (WGS) entry which is preliminary data.</text>
</comment>
<feature type="transmembrane region" description="Helical" evidence="1">
    <location>
        <begin position="317"/>
        <end position="336"/>
    </location>
</feature>
<proteinExistence type="predicted"/>
<feature type="transmembrane region" description="Helical" evidence="1">
    <location>
        <begin position="244"/>
        <end position="267"/>
    </location>
</feature>
<keyword evidence="1" id="KW-0812">Transmembrane</keyword>
<name>A0A9W4UM29_9PLEO</name>
<dbReference type="Proteomes" id="UP001152607">
    <property type="component" value="Unassembled WGS sequence"/>
</dbReference>
<keyword evidence="1" id="KW-0472">Membrane</keyword>
<accession>A0A9W4UM29</accession>
<feature type="transmembrane region" description="Helical" evidence="1">
    <location>
        <begin position="136"/>
        <end position="159"/>
    </location>
</feature>
<evidence type="ECO:0000313" key="3">
    <source>
        <dbReference type="Proteomes" id="UP001152607"/>
    </source>
</evidence>
<keyword evidence="3" id="KW-1185">Reference proteome</keyword>
<feature type="transmembrane region" description="Helical" evidence="1">
    <location>
        <begin position="69"/>
        <end position="85"/>
    </location>
</feature>
<dbReference type="EMBL" id="CAOQHR010000009">
    <property type="protein sequence ID" value="CAI6339173.1"/>
    <property type="molecule type" value="Genomic_DNA"/>
</dbReference>
<reference evidence="2" key="1">
    <citation type="submission" date="2023-01" db="EMBL/GenBank/DDBJ databases">
        <authorList>
            <person name="Van Ghelder C."/>
            <person name="Rancurel C."/>
        </authorList>
    </citation>
    <scope>NUCLEOTIDE SEQUENCE</scope>
    <source>
        <strain evidence="2">CNCM I-4278</strain>
    </source>
</reference>
<evidence type="ECO:0000256" key="1">
    <source>
        <dbReference type="SAM" id="Phobius"/>
    </source>
</evidence>
<gene>
    <name evidence="2" type="ORF">PDIGIT_LOCUS12320</name>
</gene>
<protein>
    <submittedName>
        <fullName evidence="2">Uncharacterized protein</fullName>
    </submittedName>
</protein>
<dbReference type="AlphaFoldDB" id="A0A9W4UM29"/>
<keyword evidence="1" id="KW-1133">Transmembrane helix</keyword>
<feature type="transmembrane region" description="Helical" evidence="1">
    <location>
        <begin position="97"/>
        <end position="116"/>
    </location>
</feature>
<sequence length="379" mass="42621">MLQYLLPSFAIHSYKFHRLCLSHVPFFHAQSAHQPALYSVPVSVSLVTMSECTFSYVESISKYFLVKDVLWLIAVLWVFVAWIVIRYRFPHARRIAGSLYGAALSLLVVSRILYMSETILGECDDPSRRSHDIWKWLVALLILIRLSEYILLVVFLWAFPRVVNSVTRPHRSHGVQKSFTSIAAHAMLAILLPLSIASTGYSSYVYLMQRHQRMRISEGEKPFLQGVAIGDLRSGIDPQIEVDFIFRLVFTGISLVGVIVGSVMAWNASLSMPDPEKYQPNISNWTRVLVISMVLAEITRVISAGALTAGYYFDEDAYAGIDVFQGIFTVLSYASLLRIAKSNIWKGAAEGSIVVLRDVLSIDGTRDPEARSARDQHEV</sequence>
<evidence type="ECO:0000313" key="2">
    <source>
        <dbReference type="EMBL" id="CAI6339173.1"/>
    </source>
</evidence>
<organism evidence="2 3">
    <name type="scientific">Periconia digitata</name>
    <dbReference type="NCBI Taxonomy" id="1303443"/>
    <lineage>
        <taxon>Eukaryota</taxon>
        <taxon>Fungi</taxon>
        <taxon>Dikarya</taxon>
        <taxon>Ascomycota</taxon>
        <taxon>Pezizomycotina</taxon>
        <taxon>Dothideomycetes</taxon>
        <taxon>Pleosporomycetidae</taxon>
        <taxon>Pleosporales</taxon>
        <taxon>Massarineae</taxon>
        <taxon>Periconiaceae</taxon>
        <taxon>Periconia</taxon>
    </lineage>
</organism>